<evidence type="ECO:0000256" key="9">
    <source>
        <dbReference type="SAM" id="SignalP"/>
    </source>
</evidence>
<evidence type="ECO:0000256" key="8">
    <source>
        <dbReference type="ARBA" id="ARBA00023288"/>
    </source>
</evidence>
<keyword evidence="5 9" id="KW-0732">Signal</keyword>
<name>A0A317QA52_9GAMM</name>
<keyword evidence="8" id="KW-0449">Lipoprotein</keyword>
<evidence type="ECO:0000256" key="5">
    <source>
        <dbReference type="ARBA" id="ARBA00022729"/>
    </source>
</evidence>
<dbReference type="GO" id="GO:0030288">
    <property type="term" value="C:outer membrane-bounded periplasmic space"/>
    <property type="evidence" value="ECO:0007669"/>
    <property type="project" value="InterPro"/>
</dbReference>
<keyword evidence="7" id="KW-0564">Palmitate</keyword>
<dbReference type="PANTHER" id="PTHR41164:SF1">
    <property type="entry name" value="CURLI PRODUCTION ASSEMBLY_TRANSPORT COMPONENT CSGG"/>
    <property type="match status" value="1"/>
</dbReference>
<feature type="chain" id="PRO_5016292398" description="Curli production assembly/transport component CsgG" evidence="9">
    <location>
        <begin position="23"/>
        <end position="323"/>
    </location>
</feature>
<dbReference type="PANTHER" id="PTHR41164">
    <property type="entry name" value="CURLI PRODUCTION ASSEMBLY/TRANSPORT COMPONENT CSGG"/>
    <property type="match status" value="1"/>
</dbReference>
<dbReference type="Pfam" id="PF03783">
    <property type="entry name" value="CsgG"/>
    <property type="match status" value="1"/>
</dbReference>
<evidence type="ECO:0000256" key="1">
    <source>
        <dbReference type="ARBA" id="ARBA00003989"/>
    </source>
</evidence>
<proteinExistence type="inferred from homology"/>
<dbReference type="AlphaFoldDB" id="A0A317QA52"/>
<feature type="signal peptide" evidence="9">
    <location>
        <begin position="1"/>
        <end position="22"/>
    </location>
</feature>
<protein>
    <recommendedName>
        <fullName evidence="3">Curli production assembly/transport component CsgG</fullName>
    </recommendedName>
</protein>
<dbReference type="Proteomes" id="UP000246964">
    <property type="component" value="Unassembled WGS sequence"/>
</dbReference>
<evidence type="ECO:0000313" key="11">
    <source>
        <dbReference type="Proteomes" id="UP000246964"/>
    </source>
</evidence>
<dbReference type="EMBL" id="QGTT01000005">
    <property type="protein sequence ID" value="PWW13674.1"/>
    <property type="molecule type" value="Genomic_DNA"/>
</dbReference>
<dbReference type="RefSeq" id="WP_110075657.1">
    <property type="nucleotide sequence ID" value="NZ_QGTT01000005.1"/>
</dbReference>
<comment type="caution">
    <text evidence="10">The sequence shown here is derived from an EMBL/GenBank/DDBJ whole genome shotgun (WGS) entry which is preliminary data.</text>
</comment>
<organism evidence="10 11">
    <name type="scientific">Pseudidiomarina maritima</name>
    <dbReference type="NCBI Taxonomy" id="519453"/>
    <lineage>
        <taxon>Bacteria</taxon>
        <taxon>Pseudomonadati</taxon>
        <taxon>Pseudomonadota</taxon>
        <taxon>Gammaproteobacteria</taxon>
        <taxon>Alteromonadales</taxon>
        <taxon>Idiomarinaceae</taxon>
        <taxon>Pseudidiomarina</taxon>
    </lineage>
</organism>
<dbReference type="OrthoDB" id="9793163at2"/>
<accession>A0A317QA52</accession>
<evidence type="ECO:0000256" key="2">
    <source>
        <dbReference type="ARBA" id="ARBA00008899"/>
    </source>
</evidence>
<gene>
    <name evidence="10" type="ORF">DET45_10519</name>
</gene>
<dbReference type="PROSITE" id="PS51257">
    <property type="entry name" value="PROKAR_LIPOPROTEIN"/>
    <property type="match status" value="1"/>
</dbReference>
<keyword evidence="11" id="KW-1185">Reference proteome</keyword>
<evidence type="ECO:0000256" key="6">
    <source>
        <dbReference type="ARBA" id="ARBA00023136"/>
    </source>
</evidence>
<reference evidence="10 11" key="1">
    <citation type="submission" date="2018-05" db="EMBL/GenBank/DDBJ databases">
        <title>Freshwater and sediment microbial communities from various areas in North America, analyzing microbe dynamics in response to fracking.</title>
        <authorList>
            <person name="Lamendella R."/>
        </authorList>
    </citation>
    <scope>NUCLEOTIDE SEQUENCE [LARGE SCALE GENOMIC DNA]</scope>
    <source>
        <strain evidence="10 11">125B1</strain>
    </source>
</reference>
<comment type="similarity">
    <text evidence="2">Belongs to the CsgG family.</text>
</comment>
<evidence type="ECO:0000313" key="10">
    <source>
        <dbReference type="EMBL" id="PWW13674.1"/>
    </source>
</evidence>
<evidence type="ECO:0000256" key="7">
    <source>
        <dbReference type="ARBA" id="ARBA00023139"/>
    </source>
</evidence>
<dbReference type="InterPro" id="IPR005534">
    <property type="entry name" value="Curli_assmbl/transp-comp_CsgG"/>
</dbReference>
<evidence type="ECO:0000256" key="3">
    <source>
        <dbReference type="ARBA" id="ARBA00014028"/>
    </source>
</evidence>
<keyword evidence="6" id="KW-0472">Membrane</keyword>
<evidence type="ECO:0000256" key="4">
    <source>
        <dbReference type="ARBA" id="ARBA00022475"/>
    </source>
</evidence>
<dbReference type="Gene3D" id="3.40.50.10610">
    <property type="entry name" value="ABC-type transport auxiliary lipoprotein component"/>
    <property type="match status" value="1"/>
</dbReference>
<keyword evidence="4" id="KW-1003">Cell membrane</keyword>
<sequence length="323" mass="33936">MNKAHLLVPAMAALALAGCASQAPQPTPTKPPVNQQQQLAAQAQQQAEQPIELGLKRKLAVGRLTNETNYGRSLLREASSGQHDQKISDMFTQAIANTNRFLVFERPDLNAVTAEQQLTGQANNLVGVDTLVIGSLTEFGRSTTGERGFLSSSSKQEATATVDLRLVDTNTGQVIASVSGSGNSALEQSRTMGFGSVAGYDGSLNDRAIGAAVNAAVEKMLELILAKPWSADVLASEDQLVFISGGEKQGVKPGMVFDVLTKGKVVRSPTTGGNITLPGKKVAELTIQSLFGNTDLDQGAAGTITSGSITDLELSTLEVREQQ</sequence>
<comment type="function">
    <text evidence="1">May be involved in the biogenesis of curli organelles.</text>
</comment>